<reference evidence="3 4" key="1">
    <citation type="submission" date="2019-07" db="EMBL/GenBank/DDBJ databases">
        <title>Genome assembly of two rare yeast pathogens: Diutina rugosa and Trichomonascus ciferrii.</title>
        <authorList>
            <person name="Mixao V."/>
            <person name="Saus E."/>
            <person name="Hansen A."/>
            <person name="Lass-Flor C."/>
            <person name="Gabaldon T."/>
        </authorList>
    </citation>
    <scope>NUCLEOTIDE SEQUENCE [LARGE SCALE GENOMIC DNA]</scope>
    <source>
        <strain evidence="3 4">CBS 613</strain>
    </source>
</reference>
<dbReference type="Pfam" id="PF12937">
    <property type="entry name" value="F-box-like"/>
    <property type="match status" value="1"/>
</dbReference>
<dbReference type="OMA" id="WPAYKNW"/>
<evidence type="ECO:0000313" key="4">
    <source>
        <dbReference type="Proteomes" id="UP000449547"/>
    </source>
</evidence>
<dbReference type="InterPro" id="IPR050910">
    <property type="entry name" value="JMJD6_ArgDemeth/LysHydrox"/>
</dbReference>
<dbReference type="AlphaFoldDB" id="A0A642UT58"/>
<dbReference type="InterPro" id="IPR003347">
    <property type="entry name" value="JmjC_dom"/>
</dbReference>
<dbReference type="PROSITE" id="PS51184">
    <property type="entry name" value="JMJC"/>
    <property type="match status" value="1"/>
</dbReference>
<dbReference type="InterPro" id="IPR001810">
    <property type="entry name" value="F-box_dom"/>
</dbReference>
<dbReference type="Gene3D" id="1.20.1280.50">
    <property type="match status" value="1"/>
</dbReference>
<proteinExistence type="predicted"/>
<keyword evidence="4" id="KW-1185">Reference proteome</keyword>
<dbReference type="PROSITE" id="PS50181">
    <property type="entry name" value="FBOX"/>
    <property type="match status" value="1"/>
</dbReference>
<feature type="domain" description="JmjC" evidence="2">
    <location>
        <begin position="262"/>
        <end position="426"/>
    </location>
</feature>
<gene>
    <name evidence="3" type="ORF">DIURU_001512</name>
</gene>
<dbReference type="OrthoDB" id="424465at2759"/>
<dbReference type="RefSeq" id="XP_034013470.1">
    <property type="nucleotide sequence ID" value="XM_034154064.1"/>
</dbReference>
<evidence type="ECO:0000259" key="1">
    <source>
        <dbReference type="PROSITE" id="PS50181"/>
    </source>
</evidence>
<dbReference type="SMART" id="SM00558">
    <property type="entry name" value="JmjC"/>
    <property type="match status" value="1"/>
</dbReference>
<dbReference type="Pfam" id="PF13621">
    <property type="entry name" value="Cupin_8"/>
    <property type="match status" value="1"/>
</dbReference>
<name>A0A642UT58_DIURU</name>
<dbReference type="Gene3D" id="2.60.120.650">
    <property type="entry name" value="Cupin"/>
    <property type="match status" value="1"/>
</dbReference>
<comment type="caution">
    <text evidence="3">The sequence shown here is derived from an EMBL/GenBank/DDBJ whole genome shotgun (WGS) entry which is preliminary data.</text>
</comment>
<organism evidence="3 4">
    <name type="scientific">Diutina rugosa</name>
    <name type="common">Yeast</name>
    <name type="synonym">Candida rugosa</name>
    <dbReference type="NCBI Taxonomy" id="5481"/>
    <lineage>
        <taxon>Eukaryota</taxon>
        <taxon>Fungi</taxon>
        <taxon>Dikarya</taxon>
        <taxon>Ascomycota</taxon>
        <taxon>Saccharomycotina</taxon>
        <taxon>Pichiomycetes</taxon>
        <taxon>Debaryomycetaceae</taxon>
        <taxon>Diutina</taxon>
    </lineage>
</organism>
<dbReference type="SUPFAM" id="SSF81383">
    <property type="entry name" value="F-box domain"/>
    <property type="match status" value="1"/>
</dbReference>
<dbReference type="SUPFAM" id="SSF51197">
    <property type="entry name" value="Clavaminate synthase-like"/>
    <property type="match status" value="1"/>
</dbReference>
<evidence type="ECO:0000259" key="2">
    <source>
        <dbReference type="PROSITE" id="PS51184"/>
    </source>
</evidence>
<protein>
    <submittedName>
        <fullName evidence="3">Uncharacterized protein</fullName>
    </submittedName>
</protein>
<evidence type="ECO:0000313" key="3">
    <source>
        <dbReference type="EMBL" id="KAA8905084.1"/>
    </source>
</evidence>
<dbReference type="PANTHER" id="PTHR12480:SF21">
    <property type="entry name" value="JMJC DOMAIN-CONTAINING PROTEIN 8"/>
    <property type="match status" value="1"/>
</dbReference>
<dbReference type="VEuPathDB" id="FungiDB:DIURU_001512"/>
<dbReference type="GO" id="GO:0000987">
    <property type="term" value="F:cis-regulatory region sequence-specific DNA binding"/>
    <property type="evidence" value="ECO:0007669"/>
    <property type="project" value="TreeGrafter"/>
</dbReference>
<dbReference type="GeneID" id="54780165"/>
<feature type="domain" description="F-box" evidence="1">
    <location>
        <begin position="48"/>
        <end position="94"/>
    </location>
</feature>
<dbReference type="EMBL" id="SWFT01000050">
    <property type="protein sequence ID" value="KAA8905084.1"/>
    <property type="molecule type" value="Genomic_DNA"/>
</dbReference>
<dbReference type="Proteomes" id="UP000449547">
    <property type="component" value="Unassembled WGS sequence"/>
</dbReference>
<dbReference type="GO" id="GO:0005634">
    <property type="term" value="C:nucleus"/>
    <property type="evidence" value="ECO:0007669"/>
    <property type="project" value="TreeGrafter"/>
</dbReference>
<dbReference type="InterPro" id="IPR041667">
    <property type="entry name" value="Cupin_8"/>
</dbReference>
<sequence>MTSGAYPDKPRHVSCFSVSVPHPLNVKPQGNALMADTERLEQYRRHGLGHLSIWPDELVMTLLGYLDQQDLLSMSHTSKMMYAFGYDEELWKKVVVAQTGEKEEPQWKGSWRLTALQLDPQYQANILLEDNQLCSDVVYRPFQCSQIDYPRLFAKIIAEEEVYHRDSLQGCLRDLPPGRIARFSENDVDSARFNSELHDTPFILTNSDSNRWPRWDATELLKRFGSVQFRQEMVQWSLATYCKYMANNRDESPLYLFDCASPAMKTLIHEYKPPQIFSDDMFTVFSGEQGNCRPDHAWLIVGPQRSGSTFHKDPNYTSAWNTALTGRKLWVMLPPDVVPPGVGTDGDESEVTSPVGMAEWVLSGFFNDALKIPSSQVGVTFPGECMYVPSGWWHAVINLDDSVALTQNFVPPSKLTNALRFMKDKPHQLSGFRPNRVAKVVEKVVAENDVPELRQFLEKMASANVDGDEDCAELGCDLDIPVYTLFCQLMELSGRKEVLDKALASVKKTSEAQPSRWQQLTAVEGTGFSFGLVVD</sequence>
<dbReference type="InterPro" id="IPR036047">
    <property type="entry name" value="F-box-like_dom_sf"/>
</dbReference>
<accession>A0A642UT58</accession>
<dbReference type="PANTHER" id="PTHR12480">
    <property type="entry name" value="ARGININE DEMETHYLASE AND LYSYL-HYDROXYLASE JMJD"/>
    <property type="match status" value="1"/>
</dbReference>